<feature type="region of interest" description="Disordered" evidence="1">
    <location>
        <begin position="748"/>
        <end position="792"/>
    </location>
</feature>
<dbReference type="OrthoDB" id="10255632at2759"/>
<proteinExistence type="predicted"/>
<dbReference type="Proteomes" id="UP000728185">
    <property type="component" value="Unassembled WGS sequence"/>
</dbReference>
<gene>
    <name evidence="2" type="ORF">FBUS_02205</name>
</gene>
<keyword evidence="3" id="KW-1185">Reference proteome</keyword>
<organism evidence="2 3">
    <name type="scientific">Fasciolopsis buskii</name>
    <dbReference type="NCBI Taxonomy" id="27845"/>
    <lineage>
        <taxon>Eukaryota</taxon>
        <taxon>Metazoa</taxon>
        <taxon>Spiralia</taxon>
        <taxon>Lophotrochozoa</taxon>
        <taxon>Platyhelminthes</taxon>
        <taxon>Trematoda</taxon>
        <taxon>Digenea</taxon>
        <taxon>Plagiorchiida</taxon>
        <taxon>Echinostomata</taxon>
        <taxon>Echinostomatoidea</taxon>
        <taxon>Fasciolidae</taxon>
        <taxon>Fasciolopsis</taxon>
    </lineage>
</organism>
<feature type="compositionally biased region" description="Basic and acidic residues" evidence="1">
    <location>
        <begin position="756"/>
        <end position="768"/>
    </location>
</feature>
<feature type="region of interest" description="Disordered" evidence="1">
    <location>
        <begin position="679"/>
        <end position="721"/>
    </location>
</feature>
<dbReference type="AlphaFoldDB" id="A0A8E0S2I6"/>
<reference evidence="2" key="1">
    <citation type="submission" date="2019-05" db="EMBL/GenBank/DDBJ databases">
        <title>Annotation for the trematode Fasciolopsis buski.</title>
        <authorList>
            <person name="Choi Y.-J."/>
        </authorList>
    </citation>
    <scope>NUCLEOTIDE SEQUENCE</scope>
    <source>
        <strain evidence="2">HT</strain>
        <tissue evidence="2">Whole worm</tissue>
    </source>
</reference>
<evidence type="ECO:0000313" key="3">
    <source>
        <dbReference type="Proteomes" id="UP000728185"/>
    </source>
</evidence>
<evidence type="ECO:0000256" key="1">
    <source>
        <dbReference type="SAM" id="MobiDB-lite"/>
    </source>
</evidence>
<feature type="compositionally biased region" description="Polar residues" evidence="1">
    <location>
        <begin position="230"/>
        <end position="239"/>
    </location>
</feature>
<protein>
    <submittedName>
        <fullName evidence="2">Separin</fullName>
    </submittedName>
</protein>
<dbReference type="EMBL" id="LUCM01004381">
    <property type="protein sequence ID" value="KAA0194425.1"/>
    <property type="molecule type" value="Genomic_DNA"/>
</dbReference>
<name>A0A8E0S2I6_9TREM</name>
<comment type="caution">
    <text evidence="2">The sequence shown here is derived from an EMBL/GenBank/DDBJ whole genome shotgun (WGS) entry which is preliminary data.</text>
</comment>
<accession>A0A8E0S2I6</accession>
<sequence>MVYNLARLYPHLPGDSQFDAECRCWDLLFVFSQKSGRFLDASYALINRSLTELLYEEQVTSDAERLKSKAEDIKIKLYSHQSLLVTTDEAIRAGQLPTPHAHLQAVLTSLGKVYIENYMNWCKFIAALELIPVCFCDFFAGKSWAAVCARGYYYWIHLRARCVFGAGESDIIERVVSLDNDTSIPKPPSSVLHAAVIVRMHGRTLVQFMRQCCEQKLCKRRVQLSGANKENVCSTNRPNSETEIKQSTETSKTAPWSSGQLTDNELLNLWLGTRLLIRGCQQVAELYTLMGNVREARAYQDELLRISQRFHICRIAQTALSLMAHVELFAQRKWAFELRLRQLNYLFTSQIPLEEIAREQNHRLSRFSAGKQRDEDETDEAAFLHTDQSMTASTQVTRTSRDPQDNLAAADALSAASNPLIAANAHSFAAIFPCSPIGTDRPGATSQDCFPSPPQLASLISGRPYKLCSLIMQNTPSETVADKLYDRLNRDACAVGCQSIFRCTERILNGAYWPWLYEVTRLVREQLLQGVHYLPALLKKPSPAPRSNTWKRDESDTTQALLKAFENLSTSPEMRDRSASGTLRVLREVQSPPTLRASEVSNIEAVSNTALNTRLHTGKTMPLPLLLPNAPLRRADRRRPASSNLPQKCTRFTKASMKDKVTGDHLPIKTDPIVYNNQTSAKSILRTPAASRRVQSTNDRPPQPEGQRQLAPSDVETDPESEMMLRQLGYELAPRRRASRRPQALQFYIDQSEDGAQDHQTTETDRSRSAGTENIDPVESCPTLTGLPPRPRNLRLASRWEADQRRGAHPVYVLSPPHPETNDSNELHTATLLDQAQSRSDFQASYFEAAYQQLAAIPVPNLLRPVCHWLGLYWLGRDCQTQTGRYLAQSVGIAATSLYQSILSSRIAEFKPSQFTTSSPSPAQLSNWSDALKRTTQCAAPWHPLRNPRLETANPSESLGLRVIQFCLVDEIAAGTVSPQSPNLHCPSGHEILPMGLGARNAAYLVATCYTGLSSADPHALRAETRVLHGFTNTVTFQCINYM</sequence>
<feature type="region of interest" description="Disordered" evidence="1">
    <location>
        <begin position="230"/>
        <end position="258"/>
    </location>
</feature>
<evidence type="ECO:0000313" key="2">
    <source>
        <dbReference type="EMBL" id="KAA0194425.1"/>
    </source>
</evidence>
<feature type="compositionally biased region" description="Polar residues" evidence="1">
    <location>
        <begin position="247"/>
        <end position="258"/>
    </location>
</feature>